<keyword evidence="2" id="KW-1185">Reference proteome</keyword>
<dbReference type="AlphaFoldDB" id="A0AA38GX44"/>
<dbReference type="EMBL" id="JAHRHJ020000001">
    <property type="protein sequence ID" value="KAH9329237.1"/>
    <property type="molecule type" value="Genomic_DNA"/>
</dbReference>
<protein>
    <submittedName>
        <fullName evidence="1">Uncharacterized protein</fullName>
    </submittedName>
</protein>
<feature type="non-terminal residue" evidence="1">
    <location>
        <position position="114"/>
    </location>
</feature>
<comment type="caution">
    <text evidence="1">The sequence shown here is derived from an EMBL/GenBank/DDBJ whole genome shotgun (WGS) entry which is preliminary data.</text>
</comment>
<organism evidence="1 2">
    <name type="scientific">Taxus chinensis</name>
    <name type="common">Chinese yew</name>
    <name type="synonym">Taxus wallichiana var. chinensis</name>
    <dbReference type="NCBI Taxonomy" id="29808"/>
    <lineage>
        <taxon>Eukaryota</taxon>
        <taxon>Viridiplantae</taxon>
        <taxon>Streptophyta</taxon>
        <taxon>Embryophyta</taxon>
        <taxon>Tracheophyta</taxon>
        <taxon>Spermatophyta</taxon>
        <taxon>Pinopsida</taxon>
        <taxon>Pinidae</taxon>
        <taxon>Conifers II</taxon>
        <taxon>Cupressales</taxon>
        <taxon>Taxaceae</taxon>
        <taxon>Taxus</taxon>
    </lineage>
</organism>
<feature type="non-terminal residue" evidence="1">
    <location>
        <position position="1"/>
    </location>
</feature>
<evidence type="ECO:0000313" key="2">
    <source>
        <dbReference type="Proteomes" id="UP000824469"/>
    </source>
</evidence>
<reference evidence="1 2" key="1">
    <citation type="journal article" date="2021" name="Nat. Plants">
        <title>The Taxus genome provides insights into paclitaxel biosynthesis.</title>
        <authorList>
            <person name="Xiong X."/>
            <person name="Gou J."/>
            <person name="Liao Q."/>
            <person name="Li Y."/>
            <person name="Zhou Q."/>
            <person name="Bi G."/>
            <person name="Li C."/>
            <person name="Du R."/>
            <person name="Wang X."/>
            <person name="Sun T."/>
            <person name="Guo L."/>
            <person name="Liang H."/>
            <person name="Lu P."/>
            <person name="Wu Y."/>
            <person name="Zhang Z."/>
            <person name="Ro D.K."/>
            <person name="Shang Y."/>
            <person name="Huang S."/>
            <person name="Yan J."/>
        </authorList>
    </citation>
    <scope>NUCLEOTIDE SEQUENCE [LARGE SCALE GENOMIC DNA]</scope>
    <source>
        <strain evidence="1">Ta-2019</strain>
    </source>
</reference>
<sequence>IAVPTTEKDHGDTTVVDYQVSKIALSKTTFESDVMAKDSMNNVLKRLERYKSQISQLEEKNQLISYVQHLISPIESSFPVPGMMAIPDQEILKQSKDVITLGHTLMSWVSEIES</sequence>
<evidence type="ECO:0000313" key="1">
    <source>
        <dbReference type="EMBL" id="KAH9329237.1"/>
    </source>
</evidence>
<name>A0AA38GX44_TAXCH</name>
<dbReference type="Proteomes" id="UP000824469">
    <property type="component" value="Unassembled WGS sequence"/>
</dbReference>
<gene>
    <name evidence="1" type="ORF">KI387_001345</name>
</gene>
<proteinExistence type="predicted"/>
<accession>A0AA38GX44</accession>